<gene>
    <name evidence="2" type="ORF">MCOR_13779</name>
</gene>
<sequence length="224" mass="24830">MLNSVEYQANTVHISDNGPAPDQTDPGEKEGRWSINVFQPKSLSTTIGCIYNVPLDIDEHDLKEILEKQQDNDQIVWIFGLTASLLERTEIITIMILSLLVGGQVIQPIGQPQGQPNQPQEQPQPVQPPGQPNQPQGQPIQPPGQPNQPQGQPIQPPGQPNQPQGQPIQPPEHLNQPQGQPMQPPGQPNQPQGQPIQPVGQPNEPQQQPRRSQRIRNRVDRLNL</sequence>
<evidence type="ECO:0000256" key="1">
    <source>
        <dbReference type="SAM" id="MobiDB-lite"/>
    </source>
</evidence>
<keyword evidence="3" id="KW-1185">Reference proteome</keyword>
<dbReference type="AlphaFoldDB" id="A0A6J8B2V4"/>
<dbReference type="EMBL" id="CACVKT020002377">
    <property type="protein sequence ID" value="CAC5377464.1"/>
    <property type="molecule type" value="Genomic_DNA"/>
</dbReference>
<proteinExistence type="predicted"/>
<dbReference type="Proteomes" id="UP000507470">
    <property type="component" value="Unassembled WGS sequence"/>
</dbReference>
<accession>A0A6J8B2V4</accession>
<evidence type="ECO:0000313" key="2">
    <source>
        <dbReference type="EMBL" id="CAC5377464.1"/>
    </source>
</evidence>
<evidence type="ECO:0000313" key="3">
    <source>
        <dbReference type="Proteomes" id="UP000507470"/>
    </source>
</evidence>
<feature type="compositionally biased region" description="Low complexity" evidence="1">
    <location>
        <begin position="110"/>
        <end position="124"/>
    </location>
</feature>
<name>A0A6J8B2V4_MYTCO</name>
<organism evidence="2 3">
    <name type="scientific">Mytilus coruscus</name>
    <name type="common">Sea mussel</name>
    <dbReference type="NCBI Taxonomy" id="42192"/>
    <lineage>
        <taxon>Eukaryota</taxon>
        <taxon>Metazoa</taxon>
        <taxon>Spiralia</taxon>
        <taxon>Lophotrochozoa</taxon>
        <taxon>Mollusca</taxon>
        <taxon>Bivalvia</taxon>
        <taxon>Autobranchia</taxon>
        <taxon>Pteriomorphia</taxon>
        <taxon>Mytilida</taxon>
        <taxon>Mytiloidea</taxon>
        <taxon>Mytilidae</taxon>
        <taxon>Mytilinae</taxon>
        <taxon>Mytilus</taxon>
    </lineage>
</organism>
<protein>
    <submittedName>
        <fullName evidence="2">Uncharacterized protein</fullName>
    </submittedName>
</protein>
<feature type="compositionally biased region" description="Low complexity" evidence="1">
    <location>
        <begin position="189"/>
        <end position="210"/>
    </location>
</feature>
<reference evidence="2 3" key="1">
    <citation type="submission" date="2020-06" db="EMBL/GenBank/DDBJ databases">
        <authorList>
            <person name="Li R."/>
            <person name="Bekaert M."/>
        </authorList>
    </citation>
    <scope>NUCLEOTIDE SEQUENCE [LARGE SCALE GENOMIC DNA]</scope>
    <source>
        <strain evidence="3">wild</strain>
    </source>
</reference>
<feature type="region of interest" description="Disordered" evidence="1">
    <location>
        <begin position="9"/>
        <end position="29"/>
    </location>
</feature>
<feature type="region of interest" description="Disordered" evidence="1">
    <location>
        <begin position="110"/>
        <end position="224"/>
    </location>
</feature>